<evidence type="ECO:0000259" key="3">
    <source>
        <dbReference type="Pfam" id="PF04773"/>
    </source>
</evidence>
<feature type="region of interest" description="Disordered" evidence="1">
    <location>
        <begin position="118"/>
        <end position="150"/>
    </location>
</feature>
<accession>A0A259TW29</accession>
<dbReference type="InterPro" id="IPR006860">
    <property type="entry name" value="FecR"/>
</dbReference>
<dbReference type="PANTHER" id="PTHR30273">
    <property type="entry name" value="PERIPLASMIC SIGNAL SENSOR AND SIGMA FACTOR ACTIVATOR FECR-RELATED"/>
    <property type="match status" value="1"/>
</dbReference>
<dbReference type="EMBL" id="MQWB01000001">
    <property type="protein sequence ID" value="OZC01758.1"/>
    <property type="molecule type" value="Genomic_DNA"/>
</dbReference>
<dbReference type="Pfam" id="PF04773">
    <property type="entry name" value="FecR"/>
    <property type="match status" value="1"/>
</dbReference>
<name>A0A259TW29_9BACT</name>
<dbReference type="InParanoid" id="A0A259TW29"/>
<keyword evidence="2" id="KW-1133">Transmembrane helix</keyword>
<evidence type="ECO:0000313" key="4">
    <source>
        <dbReference type="EMBL" id="OZC01758.1"/>
    </source>
</evidence>
<evidence type="ECO:0000256" key="1">
    <source>
        <dbReference type="SAM" id="MobiDB-lite"/>
    </source>
</evidence>
<sequence length="399" mass="42084">MRDATTLLALHDSLSPDEQAALDAILAENPDLEADARLWRRVQAEVRADLSRDLPERDLLVLHALGRDALSADERQRLDASGVAEAVAAHPGLQAAARRIQDDRDAFEAAWDAAAAPEAALVPEDSGETRRRAPQRRAEPREAVASGASRPASRRAGRWVWRGAALMAVVAFGAVLTFLYARDADFRRITAGEQQLVALADGSEITLAPGAVLMIPREGAEISPRQARLLAGTALFDITRDPSAPFEVQTPNADIAVLGTTFSVAVEPLAQSSATAVVLASGSVRVAPRAQAEKAVTLAPGETTRILALDAPAPPSLTDVASDLEWTGTIYARELSAAEVVRRIAQATGADISVDADLAGEPVSGTFHTSEGALSTLNTLALALDADVLRTAEGFRLAR</sequence>
<dbReference type="Proteomes" id="UP000216446">
    <property type="component" value="Unassembled WGS sequence"/>
</dbReference>
<dbReference type="PANTHER" id="PTHR30273:SF2">
    <property type="entry name" value="PROTEIN FECR"/>
    <property type="match status" value="1"/>
</dbReference>
<comment type="caution">
    <text evidence="4">The sequence shown here is derived from an EMBL/GenBank/DDBJ whole genome shotgun (WGS) entry which is preliminary data.</text>
</comment>
<feature type="domain" description="FecR protein" evidence="3">
    <location>
        <begin position="190"/>
        <end position="285"/>
    </location>
</feature>
<reference evidence="4 5" key="1">
    <citation type="submission" date="2016-11" db="EMBL/GenBank/DDBJ databases">
        <title>Study of marine rhodopsin-containing bacteria.</title>
        <authorList>
            <person name="Yoshizawa S."/>
            <person name="Kumagai Y."/>
            <person name="Kogure K."/>
        </authorList>
    </citation>
    <scope>NUCLEOTIDE SEQUENCE [LARGE SCALE GENOMIC DNA]</scope>
    <source>
        <strain evidence="4 5">SG-29</strain>
    </source>
</reference>
<protein>
    <recommendedName>
        <fullName evidence="3">FecR protein domain-containing protein</fullName>
    </recommendedName>
</protein>
<dbReference type="RefSeq" id="WP_094545377.1">
    <property type="nucleotide sequence ID" value="NZ_MQWB01000001.1"/>
</dbReference>
<evidence type="ECO:0000313" key="5">
    <source>
        <dbReference type="Proteomes" id="UP000216446"/>
    </source>
</evidence>
<evidence type="ECO:0000256" key="2">
    <source>
        <dbReference type="SAM" id="Phobius"/>
    </source>
</evidence>
<dbReference type="InterPro" id="IPR012373">
    <property type="entry name" value="Ferrdict_sens_TM"/>
</dbReference>
<feature type="transmembrane region" description="Helical" evidence="2">
    <location>
        <begin position="159"/>
        <end position="181"/>
    </location>
</feature>
<keyword evidence="2" id="KW-0812">Transmembrane</keyword>
<dbReference type="GO" id="GO:0016989">
    <property type="term" value="F:sigma factor antagonist activity"/>
    <property type="evidence" value="ECO:0007669"/>
    <property type="project" value="TreeGrafter"/>
</dbReference>
<organism evidence="4 5">
    <name type="scientific">Rubricoccus marinus</name>
    <dbReference type="NCBI Taxonomy" id="716817"/>
    <lineage>
        <taxon>Bacteria</taxon>
        <taxon>Pseudomonadati</taxon>
        <taxon>Rhodothermota</taxon>
        <taxon>Rhodothermia</taxon>
        <taxon>Rhodothermales</taxon>
        <taxon>Rubricoccaceae</taxon>
        <taxon>Rubricoccus</taxon>
    </lineage>
</organism>
<gene>
    <name evidence="4" type="ORF">BSZ36_01400</name>
</gene>
<dbReference type="AlphaFoldDB" id="A0A259TW29"/>
<keyword evidence="2" id="KW-0472">Membrane</keyword>
<dbReference type="Gene3D" id="2.60.120.1440">
    <property type="match status" value="1"/>
</dbReference>
<keyword evidence="5" id="KW-1185">Reference proteome</keyword>
<proteinExistence type="predicted"/>
<dbReference type="OrthoDB" id="1493027at2"/>
<feature type="compositionally biased region" description="Basic and acidic residues" evidence="1">
    <location>
        <begin position="127"/>
        <end position="142"/>
    </location>
</feature>